<keyword evidence="5" id="KW-0560">Oxidoreductase</keyword>
<proteinExistence type="inferred from homology"/>
<evidence type="ECO:0000256" key="4">
    <source>
        <dbReference type="ARBA" id="ARBA00022827"/>
    </source>
</evidence>
<dbReference type="AlphaFoldDB" id="A0A7W8QMD6"/>
<accession>A0A7W8QMD6</accession>
<dbReference type="RefSeq" id="WP_184392029.1">
    <property type="nucleotide sequence ID" value="NZ_BAAAJD010000043.1"/>
</dbReference>
<dbReference type="SUPFAM" id="SSF56645">
    <property type="entry name" value="Acyl-CoA dehydrogenase NM domain-like"/>
    <property type="match status" value="1"/>
</dbReference>
<keyword evidence="9" id="KW-1185">Reference proteome</keyword>
<feature type="domain" description="Acyl-CoA dehydrogenase/oxidase N-terminal" evidence="7">
    <location>
        <begin position="9"/>
        <end position="105"/>
    </location>
</feature>
<reference evidence="8 9" key="1">
    <citation type="submission" date="2020-08" db="EMBL/GenBank/DDBJ databases">
        <title>Sequencing the genomes of 1000 actinobacteria strains.</title>
        <authorList>
            <person name="Klenk H.-P."/>
        </authorList>
    </citation>
    <scope>NUCLEOTIDE SEQUENCE [LARGE SCALE GENOMIC DNA]</scope>
    <source>
        <strain evidence="8 9">DSM 44551</strain>
    </source>
</reference>
<dbReference type="PANTHER" id="PTHR43884:SF20">
    <property type="entry name" value="ACYL-COA DEHYDROGENASE FADE28"/>
    <property type="match status" value="1"/>
</dbReference>
<evidence type="ECO:0008006" key="10">
    <source>
        <dbReference type="Google" id="ProtNLM"/>
    </source>
</evidence>
<name>A0A7W8QMD6_9ACTN</name>
<dbReference type="SUPFAM" id="SSF47203">
    <property type="entry name" value="Acyl-CoA dehydrogenase C-terminal domain-like"/>
    <property type="match status" value="1"/>
</dbReference>
<evidence type="ECO:0000256" key="1">
    <source>
        <dbReference type="ARBA" id="ARBA00001974"/>
    </source>
</evidence>
<keyword evidence="3" id="KW-0285">Flavoprotein</keyword>
<keyword evidence="4" id="KW-0274">FAD</keyword>
<evidence type="ECO:0000256" key="2">
    <source>
        <dbReference type="ARBA" id="ARBA00009347"/>
    </source>
</evidence>
<comment type="cofactor">
    <cofactor evidence="1">
        <name>FAD</name>
        <dbReference type="ChEBI" id="CHEBI:57692"/>
    </cofactor>
</comment>
<dbReference type="Gene3D" id="1.20.140.10">
    <property type="entry name" value="Butyryl-CoA Dehydrogenase, subunit A, domain 3"/>
    <property type="match status" value="1"/>
</dbReference>
<comment type="similarity">
    <text evidence="2">Belongs to the acyl-CoA dehydrogenase family.</text>
</comment>
<dbReference type="EMBL" id="JACHDB010000001">
    <property type="protein sequence ID" value="MBB5432465.1"/>
    <property type="molecule type" value="Genomic_DNA"/>
</dbReference>
<protein>
    <recommendedName>
        <fullName evidence="10">Acyl-CoA dehydrogenase</fullName>
    </recommendedName>
</protein>
<sequence>MSEVDLLYTEIEEELRASVRALLADRCPAESVLARVETDEVADLELAKELAGLGAVGLPVPEALGGAGASWREASVVAEELGRAVAPVPFLGSAVLSTAALLEAGGPGEETLSALADGASTAALAVPLGTPPGAGFPSAVRAEDGRLTGAVPGAVDALTADVLLVPAAGPDGPALYRVEAADAARTAVVSLDLTRPLADIALDRAPGTLLASGADAERALRAALTTGAALLAAEQLGVAEWALATTVDYLKTRTQFGRPVGSFQALKHRLADLWVSVSQARAVVRAAASTAGTGDAEAELNASLAQAFVSGVAVKAAEEAVQLHGGIGFTWEHPAHLYLKRAKSDAIALGTADRHRLALASLVDLERA</sequence>
<feature type="domain" description="Acyl-CoA dehydrogenase/oxidase C-terminal" evidence="6">
    <location>
        <begin position="221"/>
        <end position="360"/>
    </location>
</feature>
<gene>
    <name evidence="8" type="ORF">HDA36_002549</name>
</gene>
<dbReference type="PANTHER" id="PTHR43884">
    <property type="entry name" value="ACYL-COA DEHYDROGENASE"/>
    <property type="match status" value="1"/>
</dbReference>
<dbReference type="InterPro" id="IPR009100">
    <property type="entry name" value="AcylCoA_DH/oxidase_NM_dom_sf"/>
</dbReference>
<dbReference type="InterPro" id="IPR036250">
    <property type="entry name" value="AcylCo_DH-like_C"/>
</dbReference>
<evidence type="ECO:0000313" key="9">
    <source>
        <dbReference type="Proteomes" id="UP000572635"/>
    </source>
</evidence>
<dbReference type="Gene3D" id="1.10.540.10">
    <property type="entry name" value="Acyl-CoA dehydrogenase/oxidase, N-terminal domain"/>
    <property type="match status" value="1"/>
</dbReference>
<dbReference type="Proteomes" id="UP000572635">
    <property type="component" value="Unassembled WGS sequence"/>
</dbReference>
<dbReference type="Pfam" id="PF00441">
    <property type="entry name" value="Acyl-CoA_dh_1"/>
    <property type="match status" value="1"/>
</dbReference>
<dbReference type="InterPro" id="IPR037069">
    <property type="entry name" value="AcylCoA_DH/ox_N_sf"/>
</dbReference>
<dbReference type="GO" id="GO:0050660">
    <property type="term" value="F:flavin adenine dinucleotide binding"/>
    <property type="evidence" value="ECO:0007669"/>
    <property type="project" value="InterPro"/>
</dbReference>
<evidence type="ECO:0000256" key="5">
    <source>
        <dbReference type="ARBA" id="ARBA00023002"/>
    </source>
</evidence>
<comment type="caution">
    <text evidence="8">The sequence shown here is derived from an EMBL/GenBank/DDBJ whole genome shotgun (WGS) entry which is preliminary data.</text>
</comment>
<evidence type="ECO:0000259" key="7">
    <source>
        <dbReference type="Pfam" id="PF02771"/>
    </source>
</evidence>
<dbReference type="InterPro" id="IPR013786">
    <property type="entry name" value="AcylCoA_DH/ox_N"/>
</dbReference>
<dbReference type="Pfam" id="PF02771">
    <property type="entry name" value="Acyl-CoA_dh_N"/>
    <property type="match status" value="1"/>
</dbReference>
<evidence type="ECO:0000313" key="8">
    <source>
        <dbReference type="EMBL" id="MBB5432465.1"/>
    </source>
</evidence>
<evidence type="ECO:0000259" key="6">
    <source>
        <dbReference type="Pfam" id="PF00441"/>
    </source>
</evidence>
<dbReference type="InterPro" id="IPR009075">
    <property type="entry name" value="AcylCo_DH/oxidase_C"/>
</dbReference>
<organism evidence="8 9">
    <name type="scientific">Nocardiopsis composta</name>
    <dbReference type="NCBI Taxonomy" id="157465"/>
    <lineage>
        <taxon>Bacteria</taxon>
        <taxon>Bacillati</taxon>
        <taxon>Actinomycetota</taxon>
        <taxon>Actinomycetes</taxon>
        <taxon>Streptosporangiales</taxon>
        <taxon>Nocardiopsidaceae</taxon>
        <taxon>Nocardiopsis</taxon>
    </lineage>
</organism>
<dbReference type="GO" id="GO:0003995">
    <property type="term" value="F:acyl-CoA dehydrogenase activity"/>
    <property type="evidence" value="ECO:0007669"/>
    <property type="project" value="TreeGrafter"/>
</dbReference>
<evidence type="ECO:0000256" key="3">
    <source>
        <dbReference type="ARBA" id="ARBA00022630"/>
    </source>
</evidence>